<organism evidence="1 2">
    <name type="scientific">Candidatus Gottesmanbacteria bacterium RIFCSPHIGHO2_01_FULL_39_10</name>
    <dbReference type="NCBI Taxonomy" id="1798375"/>
    <lineage>
        <taxon>Bacteria</taxon>
        <taxon>Candidatus Gottesmaniibacteriota</taxon>
    </lineage>
</organism>
<sequence length="60" mass="7303">MEDKERDFAFKLGAAKYHLKQLRFIFITHKNLFHKACLDPTQSTPREIMIFFYHYDGFFV</sequence>
<protein>
    <submittedName>
        <fullName evidence="1">Uncharacterized protein</fullName>
    </submittedName>
</protein>
<proteinExistence type="predicted"/>
<evidence type="ECO:0000313" key="1">
    <source>
        <dbReference type="EMBL" id="OGG12896.1"/>
    </source>
</evidence>
<dbReference type="AlphaFoldDB" id="A0A1F5ZK71"/>
<dbReference type="Proteomes" id="UP000177383">
    <property type="component" value="Unassembled WGS sequence"/>
</dbReference>
<gene>
    <name evidence="1" type="ORF">A2773_01660</name>
</gene>
<reference evidence="1 2" key="1">
    <citation type="journal article" date="2016" name="Nat. Commun.">
        <title>Thousands of microbial genomes shed light on interconnected biogeochemical processes in an aquifer system.</title>
        <authorList>
            <person name="Anantharaman K."/>
            <person name="Brown C.T."/>
            <person name="Hug L.A."/>
            <person name="Sharon I."/>
            <person name="Castelle C.J."/>
            <person name="Probst A.J."/>
            <person name="Thomas B.C."/>
            <person name="Singh A."/>
            <person name="Wilkins M.J."/>
            <person name="Karaoz U."/>
            <person name="Brodie E.L."/>
            <person name="Williams K.H."/>
            <person name="Hubbard S.S."/>
            <person name="Banfield J.F."/>
        </authorList>
    </citation>
    <scope>NUCLEOTIDE SEQUENCE [LARGE SCALE GENOMIC DNA]</scope>
</reference>
<evidence type="ECO:0000313" key="2">
    <source>
        <dbReference type="Proteomes" id="UP000177383"/>
    </source>
</evidence>
<dbReference type="EMBL" id="MFJE01000068">
    <property type="protein sequence ID" value="OGG12896.1"/>
    <property type="molecule type" value="Genomic_DNA"/>
</dbReference>
<name>A0A1F5ZK71_9BACT</name>
<accession>A0A1F5ZK71</accession>
<comment type="caution">
    <text evidence="1">The sequence shown here is derived from an EMBL/GenBank/DDBJ whole genome shotgun (WGS) entry which is preliminary data.</text>
</comment>